<dbReference type="PANTHER" id="PTHR22914:SF11">
    <property type="entry name" value="CHITIN SYNTHASE B"/>
    <property type="match status" value="1"/>
</dbReference>
<comment type="subcellular location">
    <subcellularLocation>
        <location evidence="1 13">Cell membrane</location>
        <topology evidence="1 13">Multi-pass membrane protein</topology>
    </subcellularLocation>
</comment>
<comment type="similarity">
    <text evidence="11">Belongs to the chitin synthase family. Class III subfamily.</text>
</comment>
<comment type="function">
    <text evidence="10 13">Polymerizes chitin, a structural polymer of the cell wall and septum, by transferring the sugar moiety of UDP-GlcNAc to the non-reducing end of the growing chitin polymer.</text>
</comment>
<evidence type="ECO:0000313" key="16">
    <source>
        <dbReference type="EMBL" id="KAF9451684.1"/>
    </source>
</evidence>
<feature type="transmembrane region" description="Helical" evidence="13">
    <location>
        <begin position="636"/>
        <end position="660"/>
    </location>
</feature>
<evidence type="ECO:0000256" key="3">
    <source>
        <dbReference type="ARBA" id="ARBA00022475"/>
    </source>
</evidence>
<evidence type="ECO:0000256" key="4">
    <source>
        <dbReference type="ARBA" id="ARBA00022676"/>
    </source>
</evidence>
<organism evidence="16 17">
    <name type="scientific">Macrolepiota fuliginosa MF-IS2</name>
    <dbReference type="NCBI Taxonomy" id="1400762"/>
    <lineage>
        <taxon>Eukaryota</taxon>
        <taxon>Fungi</taxon>
        <taxon>Dikarya</taxon>
        <taxon>Basidiomycota</taxon>
        <taxon>Agaricomycotina</taxon>
        <taxon>Agaricomycetes</taxon>
        <taxon>Agaricomycetidae</taxon>
        <taxon>Agaricales</taxon>
        <taxon>Agaricineae</taxon>
        <taxon>Agaricaceae</taxon>
        <taxon>Macrolepiota</taxon>
    </lineage>
</organism>
<dbReference type="GO" id="GO:0006031">
    <property type="term" value="P:chitin biosynthetic process"/>
    <property type="evidence" value="ECO:0007669"/>
    <property type="project" value="UniProtKB-UniRule"/>
</dbReference>
<keyword evidence="8 13" id="KW-0472">Membrane</keyword>
<comment type="caution">
    <text evidence="16">The sequence shown here is derived from an EMBL/GenBank/DDBJ whole genome shotgun (WGS) entry which is preliminary data.</text>
</comment>
<feature type="transmembrane region" description="Helical" evidence="13">
    <location>
        <begin position="812"/>
        <end position="831"/>
    </location>
</feature>
<evidence type="ECO:0000256" key="12">
    <source>
        <dbReference type="ARBA" id="ARBA00048014"/>
    </source>
</evidence>
<reference evidence="16" key="1">
    <citation type="submission" date="2020-11" db="EMBL/GenBank/DDBJ databases">
        <authorList>
            <consortium name="DOE Joint Genome Institute"/>
            <person name="Ahrendt S."/>
            <person name="Riley R."/>
            <person name="Andreopoulos W."/>
            <person name="Labutti K."/>
            <person name="Pangilinan J."/>
            <person name="Ruiz-Duenas F.J."/>
            <person name="Barrasa J.M."/>
            <person name="Sanchez-Garcia M."/>
            <person name="Camarero S."/>
            <person name="Miyauchi S."/>
            <person name="Serrano A."/>
            <person name="Linde D."/>
            <person name="Babiker R."/>
            <person name="Drula E."/>
            <person name="Ayuso-Fernandez I."/>
            <person name="Pacheco R."/>
            <person name="Padilla G."/>
            <person name="Ferreira P."/>
            <person name="Barriuso J."/>
            <person name="Kellner H."/>
            <person name="Castanera R."/>
            <person name="Alfaro M."/>
            <person name="Ramirez L."/>
            <person name="Pisabarro A.G."/>
            <person name="Kuo A."/>
            <person name="Tritt A."/>
            <person name="Lipzen A."/>
            <person name="He G."/>
            <person name="Yan M."/>
            <person name="Ng V."/>
            <person name="Cullen D."/>
            <person name="Martin F."/>
            <person name="Rosso M.-N."/>
            <person name="Henrissat B."/>
            <person name="Hibbett D."/>
            <person name="Martinez A.T."/>
            <person name="Grigoriev I.V."/>
        </authorList>
    </citation>
    <scope>NUCLEOTIDE SEQUENCE</scope>
    <source>
        <strain evidence="16">MF-IS2</strain>
    </source>
</reference>
<dbReference type="Proteomes" id="UP000807342">
    <property type="component" value="Unassembled WGS sequence"/>
</dbReference>
<dbReference type="Pfam" id="PF08407">
    <property type="entry name" value="Chitin_synth_1N"/>
    <property type="match status" value="1"/>
</dbReference>
<keyword evidence="6 13" id="KW-0812">Transmembrane</keyword>
<dbReference type="InterPro" id="IPR029044">
    <property type="entry name" value="Nucleotide-diphossugar_trans"/>
</dbReference>
<dbReference type="SUPFAM" id="SSF53448">
    <property type="entry name" value="Nucleotide-diphospho-sugar transferases"/>
    <property type="match status" value="1"/>
</dbReference>
<feature type="compositionally biased region" description="Basic and acidic residues" evidence="14">
    <location>
        <begin position="16"/>
        <end position="40"/>
    </location>
</feature>
<dbReference type="GO" id="GO:0071555">
    <property type="term" value="P:cell wall organization"/>
    <property type="evidence" value="ECO:0007669"/>
    <property type="project" value="UniProtKB-KW"/>
</dbReference>
<dbReference type="PANTHER" id="PTHR22914">
    <property type="entry name" value="CHITIN SYNTHASE"/>
    <property type="match status" value="1"/>
</dbReference>
<feature type="transmembrane region" description="Helical" evidence="13">
    <location>
        <begin position="851"/>
        <end position="876"/>
    </location>
</feature>
<dbReference type="OrthoDB" id="26569at2759"/>
<feature type="domain" description="Chitin synthase N-terminal" evidence="15">
    <location>
        <begin position="126"/>
        <end position="195"/>
    </location>
</feature>
<evidence type="ECO:0000256" key="9">
    <source>
        <dbReference type="ARBA" id="ARBA00023316"/>
    </source>
</evidence>
<feature type="transmembrane region" description="Helical" evidence="13">
    <location>
        <begin position="680"/>
        <end position="701"/>
    </location>
</feature>
<comment type="catalytic activity">
    <reaction evidence="12 13">
        <text>[(1-&gt;4)-N-acetyl-beta-D-glucosaminyl](n) + UDP-N-acetyl-alpha-D-glucosamine = [(1-&gt;4)-N-acetyl-beta-D-glucosaminyl](n+1) + UDP + H(+)</text>
        <dbReference type="Rhea" id="RHEA:16637"/>
        <dbReference type="Rhea" id="RHEA-COMP:9593"/>
        <dbReference type="Rhea" id="RHEA-COMP:9595"/>
        <dbReference type="ChEBI" id="CHEBI:15378"/>
        <dbReference type="ChEBI" id="CHEBI:17029"/>
        <dbReference type="ChEBI" id="CHEBI:57705"/>
        <dbReference type="ChEBI" id="CHEBI:58223"/>
        <dbReference type="EC" id="2.4.1.16"/>
    </reaction>
</comment>
<dbReference type="InterPro" id="IPR013616">
    <property type="entry name" value="Chitin_synth_N"/>
</dbReference>
<evidence type="ECO:0000256" key="6">
    <source>
        <dbReference type="ARBA" id="ARBA00022692"/>
    </source>
</evidence>
<evidence type="ECO:0000256" key="2">
    <source>
        <dbReference type="ARBA" id="ARBA00012543"/>
    </source>
</evidence>
<keyword evidence="4 13" id="KW-0328">Glycosyltransferase</keyword>
<evidence type="ECO:0000313" key="17">
    <source>
        <dbReference type="Proteomes" id="UP000807342"/>
    </source>
</evidence>
<keyword evidence="9 13" id="KW-0961">Cell wall biogenesis/degradation</keyword>
<dbReference type="GO" id="GO:0004100">
    <property type="term" value="F:chitin synthase activity"/>
    <property type="evidence" value="ECO:0007669"/>
    <property type="project" value="UniProtKB-UniRule"/>
</dbReference>
<dbReference type="InterPro" id="IPR004835">
    <property type="entry name" value="Chitin_synth"/>
</dbReference>
<evidence type="ECO:0000256" key="7">
    <source>
        <dbReference type="ARBA" id="ARBA00022989"/>
    </source>
</evidence>
<accession>A0A9P5XIS5</accession>
<sequence length="887" mass="100224">MGDYRPQFPSVNSQTRGEEYGDPFADRPRQTHFAEQERPYHSTPSPGPRPFESTATLPQEYEDDEYIEKQPLNADGSFAGGFYPPGPVDPTAYGDPYEGRPGSVVSSVGGVDGAWRRRQTIKRGVTRKVKLTNGNFIAEYPVPTPILNAVEDKWKSTNTTEFSHMRYTAATVDPDEFNEANGWSLRTKMYNRDTEILIAVTSYNEDKTLYARTLHGVMLNIRDICKTKQSKYWRRHAEEGTPGWQKITVALIVDGLEPMDKTVLDILATVGVYQDGVMKKQVDGKDTVAHIFEYTTQLSVDATPQLVLPRENDVNNLVPVQIIFVLKAKNQKKINSHRWLFNAIGKILNPEICVLIDAGTKPGHKSIYYLWEAFYNDANLGGCCGEIHAMIKGGKKLLNPLVAAQNFEYKMSNILDKPLESSFGYVSVLPGAFSAYRFRAILGCPLEQYFHGDHSLADRLGAKGIYGMNIFTKNMFLAEDRILCFELVAKAKDRWTLTYVKPSKAETDVPESAPELIGQRRRWLNGSFAASVYALVNFFKLYRSGHGIIRMFFFHLQALYNVFSLIFSWFALANMWLTFSIIIDLLPSQHIVIFGTVAITHWVNLALKWIYLSFLALQFILALGNRPKGERMAYVVTLWVYSILSVYLLVCSFWLTIKAFGQFPAEIKADGIIAFFRPPTGALVAAMISTFGIYFMASFLYRDPWHMFSSFFQYLCLAPSFTNVLNVYAFCNLHDVSWGTKGSDKAEALPSVSSSKTKDADAPVVEDTTKIQEDVDAAFKETVTRAITKIATVEEIEKPTMDDQNKTFRTRLVASWILSNAGLAIAIENINGLPSDNPDIDKASLAQKQNFYFAVILYSTFGLSAVRFMGCLWYFFKRNLFRCCRRN</sequence>
<evidence type="ECO:0000256" key="11">
    <source>
        <dbReference type="ARBA" id="ARBA00038055"/>
    </source>
</evidence>
<name>A0A9P5XIS5_9AGAR</name>
<evidence type="ECO:0000256" key="14">
    <source>
        <dbReference type="SAM" id="MobiDB-lite"/>
    </source>
</evidence>
<evidence type="ECO:0000256" key="5">
    <source>
        <dbReference type="ARBA" id="ARBA00022679"/>
    </source>
</evidence>
<proteinExistence type="inferred from homology"/>
<keyword evidence="3 13" id="KW-1003">Cell membrane</keyword>
<feature type="region of interest" description="Disordered" evidence="14">
    <location>
        <begin position="1"/>
        <end position="57"/>
    </location>
</feature>
<dbReference type="EC" id="2.4.1.16" evidence="2 13"/>
<protein>
    <recommendedName>
        <fullName evidence="2 13">Chitin synthase</fullName>
        <ecNumber evidence="2 13">2.4.1.16</ecNumber>
    </recommendedName>
</protein>
<dbReference type="GO" id="GO:0005886">
    <property type="term" value="C:plasma membrane"/>
    <property type="evidence" value="ECO:0007669"/>
    <property type="project" value="UniProtKB-SubCell"/>
</dbReference>
<dbReference type="CDD" id="cd04190">
    <property type="entry name" value="Chitin_synth_C"/>
    <property type="match status" value="1"/>
</dbReference>
<dbReference type="GO" id="GO:0030428">
    <property type="term" value="C:cell septum"/>
    <property type="evidence" value="ECO:0007669"/>
    <property type="project" value="TreeGrafter"/>
</dbReference>
<gene>
    <name evidence="16" type="ORF">P691DRAFT_807032</name>
</gene>
<keyword evidence="5 13" id="KW-0808">Transferase</keyword>
<dbReference type="EMBL" id="MU151081">
    <property type="protein sequence ID" value="KAF9451684.1"/>
    <property type="molecule type" value="Genomic_DNA"/>
</dbReference>
<dbReference type="AlphaFoldDB" id="A0A9P5XIS5"/>
<evidence type="ECO:0000256" key="8">
    <source>
        <dbReference type="ARBA" id="ARBA00023136"/>
    </source>
</evidence>
<evidence type="ECO:0000256" key="13">
    <source>
        <dbReference type="RuleBase" id="RU366040"/>
    </source>
</evidence>
<evidence type="ECO:0000256" key="10">
    <source>
        <dbReference type="ARBA" id="ARBA00024009"/>
    </source>
</evidence>
<evidence type="ECO:0000256" key="1">
    <source>
        <dbReference type="ARBA" id="ARBA00004651"/>
    </source>
</evidence>
<feature type="transmembrane region" description="Helical" evidence="13">
    <location>
        <begin position="562"/>
        <end position="586"/>
    </location>
</feature>
<dbReference type="Pfam" id="PF01644">
    <property type="entry name" value="Chitin_synth_1"/>
    <property type="match status" value="1"/>
</dbReference>
<keyword evidence="7 13" id="KW-1133">Transmembrane helix</keyword>
<keyword evidence="17" id="KW-1185">Reference proteome</keyword>
<evidence type="ECO:0000259" key="15">
    <source>
        <dbReference type="Pfam" id="PF08407"/>
    </source>
</evidence>